<protein>
    <submittedName>
        <fullName evidence="2">Uncharacterized protein</fullName>
    </submittedName>
</protein>
<dbReference type="STRING" id="1173020.Cha6605_1198"/>
<evidence type="ECO:0000313" key="3">
    <source>
        <dbReference type="Proteomes" id="UP000010366"/>
    </source>
</evidence>
<sequence>MSTAIDNFTSQLHDNLTAVEDRAKSLKHNIKSATKKNQTEIQSKLDEAKASLAAKKQEFDDYRAKLKTQFEEKESEMQSSVDEWKANREVKKLEHRAEKAEDYAATSVYLALAMMEEAEAASLEAICDRMDAEAANGNSKKH</sequence>
<dbReference type="eggNOG" id="ENOG50322P6">
    <property type="taxonomic scope" value="Bacteria"/>
</dbReference>
<evidence type="ECO:0000313" key="2">
    <source>
        <dbReference type="EMBL" id="AFY92417.1"/>
    </source>
</evidence>
<dbReference type="RefSeq" id="WP_015158603.1">
    <property type="nucleotide sequence ID" value="NC_019697.1"/>
</dbReference>
<dbReference type="Proteomes" id="UP000010366">
    <property type="component" value="Chromosome"/>
</dbReference>
<proteinExistence type="predicted"/>
<evidence type="ECO:0000256" key="1">
    <source>
        <dbReference type="SAM" id="Coils"/>
    </source>
</evidence>
<accession>K9UBE8</accession>
<dbReference type="PATRIC" id="fig|1173020.3.peg.1401"/>
<gene>
    <name evidence="2" type="ORF">Cha6605_1198</name>
</gene>
<keyword evidence="3" id="KW-1185">Reference proteome</keyword>
<organism evidence="2 3">
    <name type="scientific">Chamaesiphon minutus (strain ATCC 27169 / PCC 6605)</name>
    <dbReference type="NCBI Taxonomy" id="1173020"/>
    <lineage>
        <taxon>Bacteria</taxon>
        <taxon>Bacillati</taxon>
        <taxon>Cyanobacteriota</taxon>
        <taxon>Cyanophyceae</taxon>
        <taxon>Gomontiellales</taxon>
        <taxon>Chamaesiphonaceae</taxon>
        <taxon>Chamaesiphon</taxon>
    </lineage>
</organism>
<name>K9UBE8_CHAP6</name>
<dbReference type="AlphaFoldDB" id="K9UBE8"/>
<feature type="coiled-coil region" evidence="1">
    <location>
        <begin position="16"/>
        <end position="83"/>
    </location>
</feature>
<dbReference type="HOGENOM" id="CLU_151164_0_0_3"/>
<reference evidence="2 3" key="1">
    <citation type="submission" date="2012-05" db="EMBL/GenBank/DDBJ databases">
        <title>Finished chromosome of genome of Chamaesiphon sp. PCC 6605.</title>
        <authorList>
            <consortium name="US DOE Joint Genome Institute"/>
            <person name="Gugger M."/>
            <person name="Coursin T."/>
            <person name="Rippka R."/>
            <person name="Tandeau De Marsac N."/>
            <person name="Huntemann M."/>
            <person name="Wei C.-L."/>
            <person name="Han J."/>
            <person name="Detter J.C."/>
            <person name="Han C."/>
            <person name="Tapia R."/>
            <person name="Chen A."/>
            <person name="Kyrpides N."/>
            <person name="Mavromatis K."/>
            <person name="Markowitz V."/>
            <person name="Szeto E."/>
            <person name="Ivanova N."/>
            <person name="Pagani I."/>
            <person name="Pati A."/>
            <person name="Goodwin L."/>
            <person name="Nordberg H.P."/>
            <person name="Cantor M.N."/>
            <person name="Hua S.X."/>
            <person name="Woyke T."/>
            <person name="Kerfeld C.A."/>
        </authorList>
    </citation>
    <scope>NUCLEOTIDE SEQUENCE [LARGE SCALE GENOMIC DNA]</scope>
    <source>
        <strain evidence="3">ATCC 27169 / PCC 6605</strain>
    </source>
</reference>
<dbReference type="KEGG" id="cmp:Cha6605_1198"/>
<dbReference type="OrthoDB" id="573190at2"/>
<dbReference type="EMBL" id="CP003600">
    <property type="protein sequence ID" value="AFY92417.1"/>
    <property type="molecule type" value="Genomic_DNA"/>
</dbReference>
<keyword evidence="1" id="KW-0175">Coiled coil</keyword>